<dbReference type="Proteomes" id="UP000001302">
    <property type="component" value="Chromosome"/>
</dbReference>
<dbReference type="HOGENOM" id="CLU_1650488_0_0_5"/>
<accession>E0TFQ8</accession>
<dbReference type="RefSeq" id="WP_013300047.1">
    <property type="nucleotide sequence ID" value="NC_014414.1"/>
</dbReference>
<reference evidence="3" key="1">
    <citation type="submission" date="2010-08" db="EMBL/GenBank/DDBJ databases">
        <title>Genome sequence of Parvularcula bermudensis HTCC2503.</title>
        <authorList>
            <person name="Kang D.-M."/>
            <person name="Oh H.-M."/>
            <person name="Cho J.-C."/>
        </authorList>
    </citation>
    <scope>NUCLEOTIDE SEQUENCE [LARGE SCALE GENOMIC DNA]</scope>
    <source>
        <strain evidence="3">ATCC BAA-594 / HTCC2503 / KCTC 12087</strain>
    </source>
</reference>
<evidence type="ECO:0000313" key="2">
    <source>
        <dbReference type="EMBL" id="ADM09073.1"/>
    </source>
</evidence>
<dbReference type="KEGG" id="pbr:PB2503_04992"/>
<sequence length="160" mass="17255">MFFRRKHRTAADAPPALSPKAVQPRTAHAPEPEATSLEGSTPQVEEAVEEARDEAPAAAAIAVLSDDKPAVLVEAGEGGGEVDTADEGAIRLFPGFERDDFEVGYRADGPTLVLRWKDGGDWFDVPSLFNRGILAAMDERESASDLNRLLRNYGYDVDAA</sequence>
<dbReference type="STRING" id="314260.PB2503_04992"/>
<proteinExistence type="predicted"/>
<name>E0TFQ8_PARBH</name>
<evidence type="ECO:0000256" key="1">
    <source>
        <dbReference type="SAM" id="MobiDB-lite"/>
    </source>
</evidence>
<gene>
    <name evidence="2" type="ordered locus">PB2503_04992</name>
</gene>
<dbReference type="OrthoDB" id="8481771at2"/>
<protein>
    <submittedName>
        <fullName evidence="2">tRNA pseudouridine synthase B</fullName>
    </submittedName>
</protein>
<feature type="region of interest" description="Disordered" evidence="1">
    <location>
        <begin position="1"/>
        <end position="52"/>
    </location>
</feature>
<dbReference type="EMBL" id="CP002156">
    <property type="protein sequence ID" value="ADM09073.1"/>
    <property type="molecule type" value="Genomic_DNA"/>
</dbReference>
<organism evidence="2 3">
    <name type="scientific">Parvularcula bermudensis (strain ATCC BAA-594 / HTCC2503 / KCTC 12087)</name>
    <dbReference type="NCBI Taxonomy" id="314260"/>
    <lineage>
        <taxon>Bacteria</taxon>
        <taxon>Pseudomonadati</taxon>
        <taxon>Pseudomonadota</taxon>
        <taxon>Alphaproteobacteria</taxon>
        <taxon>Parvularculales</taxon>
        <taxon>Parvularculaceae</taxon>
        <taxon>Parvularcula</taxon>
    </lineage>
</organism>
<reference evidence="2 3" key="2">
    <citation type="journal article" date="2011" name="J. Bacteriol.">
        <title>Complete genome sequence of strain HTCC2503T of Parvularcula bermudensis, the type species of the order "Parvularculales" in the class Alphaproteobacteria.</title>
        <authorList>
            <person name="Oh H.M."/>
            <person name="Kang I."/>
            <person name="Vergin K.L."/>
            <person name="Kang D."/>
            <person name="Rhee K.H."/>
            <person name="Giovannoni S.J."/>
            <person name="Cho J.C."/>
        </authorList>
    </citation>
    <scope>NUCLEOTIDE SEQUENCE [LARGE SCALE GENOMIC DNA]</scope>
    <source>
        <strain evidence="3">ATCC BAA-594 / HTCC2503 / KCTC 12087</strain>
    </source>
</reference>
<evidence type="ECO:0000313" key="3">
    <source>
        <dbReference type="Proteomes" id="UP000001302"/>
    </source>
</evidence>
<dbReference type="AlphaFoldDB" id="E0TFQ8"/>
<keyword evidence="3" id="KW-1185">Reference proteome</keyword>